<evidence type="ECO:0000256" key="1">
    <source>
        <dbReference type="SAM" id="SignalP"/>
    </source>
</evidence>
<gene>
    <name evidence="2" type="ORF">AMORRO_LOCUS9009</name>
</gene>
<evidence type="ECO:0000313" key="2">
    <source>
        <dbReference type="EMBL" id="CAG8629197.1"/>
    </source>
</evidence>
<reference evidence="2" key="1">
    <citation type="submission" date="2021-06" db="EMBL/GenBank/DDBJ databases">
        <authorList>
            <person name="Kallberg Y."/>
            <person name="Tangrot J."/>
            <person name="Rosling A."/>
        </authorList>
    </citation>
    <scope>NUCLEOTIDE SEQUENCE</scope>
    <source>
        <strain evidence="2">CL551</strain>
    </source>
</reference>
<dbReference type="Proteomes" id="UP000789342">
    <property type="component" value="Unassembled WGS sequence"/>
</dbReference>
<proteinExistence type="predicted"/>
<dbReference type="InterPro" id="IPR006597">
    <property type="entry name" value="Sel1-like"/>
</dbReference>
<dbReference type="EMBL" id="CAJVPV010008317">
    <property type="protein sequence ID" value="CAG8629197.1"/>
    <property type="molecule type" value="Genomic_DNA"/>
</dbReference>
<organism evidence="2 3">
    <name type="scientific">Acaulospora morrowiae</name>
    <dbReference type="NCBI Taxonomy" id="94023"/>
    <lineage>
        <taxon>Eukaryota</taxon>
        <taxon>Fungi</taxon>
        <taxon>Fungi incertae sedis</taxon>
        <taxon>Mucoromycota</taxon>
        <taxon>Glomeromycotina</taxon>
        <taxon>Glomeromycetes</taxon>
        <taxon>Diversisporales</taxon>
        <taxon>Acaulosporaceae</taxon>
        <taxon>Acaulospora</taxon>
    </lineage>
</organism>
<keyword evidence="1" id="KW-0732">Signal</keyword>
<dbReference type="Pfam" id="PF08238">
    <property type="entry name" value="Sel1"/>
    <property type="match status" value="3"/>
</dbReference>
<dbReference type="OrthoDB" id="2384430at2759"/>
<protein>
    <submittedName>
        <fullName evidence="2">13993_t:CDS:1</fullName>
    </submittedName>
</protein>
<dbReference type="AlphaFoldDB" id="A0A9N9DB32"/>
<comment type="caution">
    <text evidence="2">The sequence shown here is derived from an EMBL/GenBank/DDBJ whole genome shotgun (WGS) entry which is preliminary data.</text>
</comment>
<sequence>SAHNWFAKICIYFLIPTIYHLTRIGTEDSPVQQKKKVVQLNGSLSNLKVHVKVEMKSMNEKHYVRSFYHFGFEIEKDKYRAFLYYQKSIEMEGFDHELGVRNEVFIFFQKSDVASGIKDKYKTFEYYQKSEISCADRIFSFGDCYQNRTRVEKNRYKAFEYYQKSNEK</sequence>
<dbReference type="Gene3D" id="1.25.40.10">
    <property type="entry name" value="Tetratricopeptide repeat domain"/>
    <property type="match status" value="1"/>
</dbReference>
<dbReference type="SUPFAM" id="SSF81901">
    <property type="entry name" value="HCP-like"/>
    <property type="match status" value="1"/>
</dbReference>
<dbReference type="InterPro" id="IPR011990">
    <property type="entry name" value="TPR-like_helical_dom_sf"/>
</dbReference>
<name>A0A9N9DB32_9GLOM</name>
<accession>A0A9N9DB32</accession>
<feature type="signal peptide" evidence="1">
    <location>
        <begin position="1"/>
        <end position="21"/>
    </location>
</feature>
<keyword evidence="3" id="KW-1185">Reference proteome</keyword>
<feature type="non-terminal residue" evidence="2">
    <location>
        <position position="168"/>
    </location>
</feature>
<feature type="chain" id="PRO_5040224365" evidence="1">
    <location>
        <begin position="22"/>
        <end position="168"/>
    </location>
</feature>
<evidence type="ECO:0000313" key="3">
    <source>
        <dbReference type="Proteomes" id="UP000789342"/>
    </source>
</evidence>